<dbReference type="SUPFAM" id="SSF46955">
    <property type="entry name" value="Putative DNA-binding domain"/>
    <property type="match status" value="2"/>
</dbReference>
<name>A0A543PKP8_9MICO</name>
<proteinExistence type="predicted"/>
<dbReference type="Gene3D" id="1.10.1660.10">
    <property type="match status" value="1"/>
</dbReference>
<feature type="domain" description="Helix-turn-helix" evidence="2">
    <location>
        <begin position="113"/>
        <end position="156"/>
    </location>
</feature>
<evidence type="ECO:0000313" key="4">
    <source>
        <dbReference type="Proteomes" id="UP000320085"/>
    </source>
</evidence>
<feature type="compositionally biased region" description="Basic residues" evidence="1">
    <location>
        <begin position="243"/>
        <end position="255"/>
    </location>
</feature>
<dbReference type="Proteomes" id="UP000320085">
    <property type="component" value="Unassembled WGS sequence"/>
</dbReference>
<evidence type="ECO:0000259" key="2">
    <source>
        <dbReference type="Pfam" id="PF12728"/>
    </source>
</evidence>
<gene>
    <name evidence="3" type="ORF">FHX52_3866</name>
</gene>
<dbReference type="Pfam" id="PF12728">
    <property type="entry name" value="HTH_17"/>
    <property type="match status" value="1"/>
</dbReference>
<feature type="region of interest" description="Disordered" evidence="1">
    <location>
        <begin position="218"/>
        <end position="255"/>
    </location>
</feature>
<protein>
    <submittedName>
        <fullName evidence="3">Helix-turn-helix protein</fullName>
    </submittedName>
</protein>
<accession>A0A543PKP8</accession>
<comment type="caution">
    <text evidence="3">The sequence shown here is derived from an EMBL/GenBank/DDBJ whole genome shotgun (WGS) entry which is preliminary data.</text>
</comment>
<evidence type="ECO:0000313" key="3">
    <source>
        <dbReference type="EMBL" id="TQN44649.1"/>
    </source>
</evidence>
<reference evidence="3 4" key="1">
    <citation type="submission" date="2019-06" db="EMBL/GenBank/DDBJ databases">
        <title>Sequencing the genomes of 1000 actinobacteria strains.</title>
        <authorList>
            <person name="Klenk H.-P."/>
        </authorList>
    </citation>
    <scope>NUCLEOTIDE SEQUENCE [LARGE SCALE GENOMIC DNA]</scope>
    <source>
        <strain evidence="3 4">DSM 21776</strain>
    </source>
</reference>
<dbReference type="Gene3D" id="1.10.10.2480">
    <property type="match status" value="1"/>
</dbReference>
<evidence type="ECO:0000256" key="1">
    <source>
        <dbReference type="SAM" id="MobiDB-lite"/>
    </source>
</evidence>
<dbReference type="InterPro" id="IPR041657">
    <property type="entry name" value="HTH_17"/>
</dbReference>
<dbReference type="AlphaFoldDB" id="A0A543PKP8"/>
<feature type="region of interest" description="Disordered" evidence="1">
    <location>
        <begin position="162"/>
        <end position="185"/>
    </location>
</feature>
<sequence length="255" mass="28422">MWRCICQPRPLQCHTCVVRRERVYEAAARLRVTSRRLLTYLDAQGLPHGSASSALSRSAAQLLATVAATEVLNVSAGTDLPKPRPWVPYWRWEHDNWSPESYLWREWDGPGELTTAEAAAAYRVAPATIRQWVHRGHLTPLRQAGRTVVFDARAVNKAALGAGDRNQQPGGPLVRDGLDQEPAGRGLSPRLLEQLVTTAVAAAAVGVAPPTIRSWRKRGHLRPDAHRGRTPLYRLNDVVSAARRPRHRPRRKPKP</sequence>
<dbReference type="EMBL" id="VFQF01000003">
    <property type="protein sequence ID" value="TQN44649.1"/>
    <property type="molecule type" value="Genomic_DNA"/>
</dbReference>
<organism evidence="3 4">
    <name type="scientific">Humibacillus xanthopallidus</name>
    <dbReference type="NCBI Taxonomy" id="412689"/>
    <lineage>
        <taxon>Bacteria</taxon>
        <taxon>Bacillati</taxon>
        <taxon>Actinomycetota</taxon>
        <taxon>Actinomycetes</taxon>
        <taxon>Micrococcales</taxon>
        <taxon>Intrasporangiaceae</taxon>
        <taxon>Humibacillus</taxon>
    </lineage>
</organism>
<dbReference type="InterPro" id="IPR009061">
    <property type="entry name" value="DNA-bd_dom_put_sf"/>
</dbReference>